<organism evidence="7 8">
    <name type="scientific">Kitasatospora gansuensis</name>
    <dbReference type="NCBI Taxonomy" id="258050"/>
    <lineage>
        <taxon>Bacteria</taxon>
        <taxon>Bacillati</taxon>
        <taxon>Actinomycetota</taxon>
        <taxon>Actinomycetes</taxon>
        <taxon>Kitasatosporales</taxon>
        <taxon>Streptomycetaceae</taxon>
        <taxon>Kitasatospora</taxon>
    </lineage>
</organism>
<dbReference type="SUPFAM" id="SSF53850">
    <property type="entry name" value="Periplasmic binding protein-like II"/>
    <property type="match status" value="1"/>
</dbReference>
<evidence type="ECO:0000256" key="3">
    <source>
        <dbReference type="ARBA" id="ARBA00023136"/>
    </source>
</evidence>
<keyword evidence="2 6" id="KW-0732">Signal</keyword>
<keyword evidence="5" id="KW-0449">Lipoprotein</keyword>
<dbReference type="RefSeq" id="WP_184923001.1">
    <property type="nucleotide sequence ID" value="NZ_JACHJR010000001.1"/>
</dbReference>
<dbReference type="PANTHER" id="PTHR43649:SF33">
    <property type="entry name" value="POLYGALACTURONAN_RHAMNOGALACTURONAN-BINDING PROTEIN YTCQ"/>
    <property type="match status" value="1"/>
</dbReference>
<dbReference type="Proteomes" id="UP000573327">
    <property type="component" value="Unassembled WGS sequence"/>
</dbReference>
<evidence type="ECO:0000256" key="1">
    <source>
        <dbReference type="ARBA" id="ARBA00022475"/>
    </source>
</evidence>
<keyword evidence="8" id="KW-1185">Reference proteome</keyword>
<comment type="caution">
    <text evidence="7">The sequence shown here is derived from an EMBL/GenBank/DDBJ whole genome shotgun (WGS) entry which is preliminary data.</text>
</comment>
<dbReference type="PANTHER" id="PTHR43649">
    <property type="entry name" value="ARABINOSE-BINDING PROTEIN-RELATED"/>
    <property type="match status" value="1"/>
</dbReference>
<dbReference type="InterPro" id="IPR050490">
    <property type="entry name" value="Bact_solute-bd_prot1"/>
</dbReference>
<dbReference type="EMBL" id="JACHJR010000001">
    <property type="protein sequence ID" value="MBB4951203.1"/>
    <property type="molecule type" value="Genomic_DNA"/>
</dbReference>
<evidence type="ECO:0000256" key="4">
    <source>
        <dbReference type="ARBA" id="ARBA00023139"/>
    </source>
</evidence>
<evidence type="ECO:0000256" key="2">
    <source>
        <dbReference type="ARBA" id="ARBA00022729"/>
    </source>
</evidence>
<keyword evidence="4" id="KW-0564">Palmitate</keyword>
<keyword evidence="1" id="KW-1003">Cell membrane</keyword>
<reference evidence="7 8" key="1">
    <citation type="submission" date="2020-08" db="EMBL/GenBank/DDBJ databases">
        <title>Sequencing the genomes of 1000 actinobacteria strains.</title>
        <authorList>
            <person name="Klenk H.-P."/>
        </authorList>
    </citation>
    <scope>NUCLEOTIDE SEQUENCE [LARGE SCALE GENOMIC DNA]</scope>
    <source>
        <strain evidence="7 8">DSM 44786</strain>
    </source>
</reference>
<feature type="chain" id="PRO_5038536444" evidence="6">
    <location>
        <begin position="21"/>
        <end position="441"/>
    </location>
</feature>
<evidence type="ECO:0000256" key="5">
    <source>
        <dbReference type="ARBA" id="ARBA00023288"/>
    </source>
</evidence>
<dbReference type="AlphaFoldDB" id="A0A7W7SJU0"/>
<name>A0A7W7SJU0_9ACTN</name>
<dbReference type="Pfam" id="PF01547">
    <property type="entry name" value="SBP_bac_1"/>
    <property type="match status" value="1"/>
</dbReference>
<accession>A0A7W7SJU0</accession>
<gene>
    <name evidence="7" type="ORF">F4556_006738</name>
</gene>
<evidence type="ECO:0000256" key="6">
    <source>
        <dbReference type="SAM" id="SignalP"/>
    </source>
</evidence>
<keyword evidence="3" id="KW-0472">Membrane</keyword>
<dbReference type="Gene3D" id="3.40.190.10">
    <property type="entry name" value="Periplasmic binding protein-like II"/>
    <property type="match status" value="1"/>
</dbReference>
<proteinExistence type="predicted"/>
<sequence length="441" mass="47174">MKKRSVALAAAVLMSMAALSACSGGGSGGGGTGGTAVAPSDPTRVSGDITVLTHKTDHAADGTLARYAAEFNKTYPNVHVKFEAIVNYEGDVKIRLNSSNYGDVLMIPAAVPVPDYPKFFAPLGTPADLDQKYRFIDGGTYNGQVYGIAINGNATGMVYNKAVWQQAGISKWPTTPDEFRADLQAIKAKTQATPLYTIYHEGWPITAWQSYLGQAGCDPKANDSLAADTAPWAAGKELNGIDTLLYDVVHDQLTEKDPTTTTWDAAKSQLGTGKIGTLPLASWAISQMKAAARTGGADPANIGFMPFPAQTNGHFCSVISPDYRQAVSIHSEHKEAARAWVDWFVDKSTYAQEQALLPTLKAGAMPDEFKAYQDAGVQFIQLSQTRNADVSKIDNQSEIGLNKPDYRQHIVDLARGAGGGSLDGYFAELNKKWANAIKTVG</sequence>
<dbReference type="PROSITE" id="PS51257">
    <property type="entry name" value="PROKAR_LIPOPROTEIN"/>
    <property type="match status" value="1"/>
</dbReference>
<evidence type="ECO:0000313" key="7">
    <source>
        <dbReference type="EMBL" id="MBB4951203.1"/>
    </source>
</evidence>
<feature type="signal peptide" evidence="6">
    <location>
        <begin position="1"/>
        <end position="20"/>
    </location>
</feature>
<protein>
    <submittedName>
        <fullName evidence="7">ABC-type glycerol-3-phosphate transport system substrate-binding protein</fullName>
    </submittedName>
</protein>
<evidence type="ECO:0000313" key="8">
    <source>
        <dbReference type="Proteomes" id="UP000573327"/>
    </source>
</evidence>
<dbReference type="InterPro" id="IPR006059">
    <property type="entry name" value="SBP"/>
</dbReference>